<dbReference type="STRING" id="255247.ABE41_010880"/>
<gene>
    <name evidence="2" type="ORF">ABE41_010880</name>
</gene>
<keyword evidence="1" id="KW-1133">Transmembrane helix</keyword>
<protein>
    <submittedName>
        <fullName evidence="2">Uncharacterized protein</fullName>
    </submittedName>
</protein>
<keyword evidence="3" id="KW-1185">Reference proteome</keyword>
<proteinExistence type="predicted"/>
<dbReference type="Proteomes" id="UP000077412">
    <property type="component" value="Chromosome"/>
</dbReference>
<feature type="transmembrane region" description="Helical" evidence="1">
    <location>
        <begin position="6"/>
        <end position="24"/>
    </location>
</feature>
<dbReference type="KEGG" id="far:ABE41_010880"/>
<accession>A0A1B1Z542</accession>
<evidence type="ECO:0000256" key="1">
    <source>
        <dbReference type="SAM" id="Phobius"/>
    </source>
</evidence>
<keyword evidence="1" id="KW-0472">Membrane</keyword>
<evidence type="ECO:0000313" key="2">
    <source>
        <dbReference type="EMBL" id="ANX12514.1"/>
    </source>
</evidence>
<dbReference type="OrthoDB" id="2974289at2"/>
<dbReference type="AlphaFoldDB" id="A0A1B1Z542"/>
<evidence type="ECO:0000313" key="3">
    <source>
        <dbReference type="Proteomes" id="UP000077412"/>
    </source>
</evidence>
<dbReference type="RefSeq" id="WP_066289976.1">
    <property type="nucleotide sequence ID" value="NZ_CP016761.1"/>
</dbReference>
<sequence>MSKTAKIIIVAGVIFLAYFVFDSINRENTRKERLNVIDDHFKKPFKIEEELKEQYDEDFLIEMDNEFYMVTVKDNKVVKTIKQ</sequence>
<name>A0A1B1Z542_9BACL</name>
<dbReference type="EMBL" id="CP016761">
    <property type="protein sequence ID" value="ANX12514.1"/>
    <property type="molecule type" value="Genomic_DNA"/>
</dbReference>
<keyword evidence="1" id="KW-0812">Transmembrane</keyword>
<reference evidence="2 3" key="1">
    <citation type="submission" date="2016-08" db="EMBL/GenBank/DDBJ databases">
        <title>Complete genome sequence of Fictibacillus arsenicus G25-54, a strain with toxicity to nematodes and a potential arsenic-resistance activity.</title>
        <authorList>
            <person name="Zheng Z."/>
        </authorList>
    </citation>
    <scope>NUCLEOTIDE SEQUENCE [LARGE SCALE GENOMIC DNA]</scope>
    <source>
        <strain evidence="2 3">G25-54</strain>
    </source>
</reference>
<organism evidence="2 3">
    <name type="scientific">Fictibacillus arsenicus</name>
    <dbReference type="NCBI Taxonomy" id="255247"/>
    <lineage>
        <taxon>Bacteria</taxon>
        <taxon>Bacillati</taxon>
        <taxon>Bacillota</taxon>
        <taxon>Bacilli</taxon>
        <taxon>Bacillales</taxon>
        <taxon>Fictibacillaceae</taxon>
        <taxon>Fictibacillus</taxon>
    </lineage>
</organism>